<reference evidence="2" key="1">
    <citation type="submission" date="2021-06" db="EMBL/GenBank/DDBJ databases">
        <title>Comparative genomics, transcriptomics and evolutionary studies reveal genomic signatures of adaptation to plant cell wall in hemibiotrophic fungi.</title>
        <authorList>
            <consortium name="DOE Joint Genome Institute"/>
            <person name="Baroncelli R."/>
            <person name="Diaz J.F."/>
            <person name="Benocci T."/>
            <person name="Peng M."/>
            <person name="Battaglia E."/>
            <person name="Haridas S."/>
            <person name="Andreopoulos W."/>
            <person name="Labutti K."/>
            <person name="Pangilinan J."/>
            <person name="Floch G.L."/>
            <person name="Makela M.R."/>
            <person name="Henrissat B."/>
            <person name="Grigoriev I.V."/>
            <person name="Crouch J.A."/>
            <person name="De Vries R.P."/>
            <person name="Sukno S.A."/>
            <person name="Thon M.R."/>
        </authorList>
    </citation>
    <scope>NUCLEOTIDE SEQUENCE</scope>
    <source>
        <strain evidence="2">MAFF235873</strain>
    </source>
</reference>
<dbReference type="AlphaFoldDB" id="A0AAD9HML5"/>
<protein>
    <submittedName>
        <fullName evidence="2">Uncharacterized protein</fullName>
    </submittedName>
</protein>
<organism evidence="2 3">
    <name type="scientific">Colletotrichum zoysiae</name>
    <dbReference type="NCBI Taxonomy" id="1216348"/>
    <lineage>
        <taxon>Eukaryota</taxon>
        <taxon>Fungi</taxon>
        <taxon>Dikarya</taxon>
        <taxon>Ascomycota</taxon>
        <taxon>Pezizomycotina</taxon>
        <taxon>Sordariomycetes</taxon>
        <taxon>Hypocreomycetidae</taxon>
        <taxon>Glomerellales</taxon>
        <taxon>Glomerellaceae</taxon>
        <taxon>Colletotrichum</taxon>
        <taxon>Colletotrichum graminicola species complex</taxon>
    </lineage>
</organism>
<feature type="compositionally biased region" description="Pro residues" evidence="1">
    <location>
        <begin position="1"/>
        <end position="12"/>
    </location>
</feature>
<gene>
    <name evidence="2" type="ORF">LX32DRAFT_321761</name>
</gene>
<dbReference type="EMBL" id="MU842850">
    <property type="protein sequence ID" value="KAK2030544.1"/>
    <property type="molecule type" value="Genomic_DNA"/>
</dbReference>
<accession>A0AAD9HML5</accession>
<keyword evidence="3" id="KW-1185">Reference proteome</keyword>
<sequence>MRPTWLPPPAPPESQNTEGSAKKTSLVLLHLGLALSGHILPCGRGKKTLAARHDDDGLRTKGKRRRGGPPINRWDWPCFTATTCRPLPTFLLALLHRRRRRRSAARERFLNSPY</sequence>
<feature type="compositionally biased region" description="Polar residues" evidence="1">
    <location>
        <begin position="13"/>
        <end position="22"/>
    </location>
</feature>
<dbReference type="Proteomes" id="UP001232148">
    <property type="component" value="Unassembled WGS sequence"/>
</dbReference>
<comment type="caution">
    <text evidence="2">The sequence shown here is derived from an EMBL/GenBank/DDBJ whole genome shotgun (WGS) entry which is preliminary data.</text>
</comment>
<feature type="region of interest" description="Disordered" evidence="1">
    <location>
        <begin position="1"/>
        <end position="22"/>
    </location>
</feature>
<name>A0AAD9HML5_9PEZI</name>
<evidence type="ECO:0000256" key="1">
    <source>
        <dbReference type="SAM" id="MobiDB-lite"/>
    </source>
</evidence>
<evidence type="ECO:0000313" key="2">
    <source>
        <dbReference type="EMBL" id="KAK2030544.1"/>
    </source>
</evidence>
<proteinExistence type="predicted"/>
<evidence type="ECO:0000313" key="3">
    <source>
        <dbReference type="Proteomes" id="UP001232148"/>
    </source>
</evidence>